<evidence type="ECO:0000256" key="1">
    <source>
        <dbReference type="ARBA" id="ARBA00022729"/>
    </source>
</evidence>
<dbReference type="InterPro" id="IPR001480">
    <property type="entry name" value="Bulb-type_lectin_dom"/>
</dbReference>
<evidence type="ECO:0000256" key="2">
    <source>
        <dbReference type="ARBA" id="ARBA00023180"/>
    </source>
</evidence>
<comment type="caution">
    <text evidence="4">The sequence shown here is derived from an EMBL/GenBank/DDBJ whole genome shotgun (WGS) entry which is preliminary data.</text>
</comment>
<evidence type="ECO:0000313" key="4">
    <source>
        <dbReference type="EMBL" id="KAL2496890.1"/>
    </source>
</evidence>
<reference evidence="5" key="1">
    <citation type="submission" date="2024-07" db="EMBL/GenBank/DDBJ databases">
        <title>Two chromosome-level genome assemblies of Korean endemic species Abeliophyllum distichum and Forsythia ovata (Oleaceae).</title>
        <authorList>
            <person name="Jang H."/>
        </authorList>
    </citation>
    <scope>NUCLEOTIDE SEQUENCE [LARGE SCALE GENOMIC DNA]</scope>
</reference>
<evidence type="ECO:0000259" key="3">
    <source>
        <dbReference type="Pfam" id="PF01453"/>
    </source>
</evidence>
<keyword evidence="4" id="KW-0418">Kinase</keyword>
<dbReference type="Proteomes" id="UP001604277">
    <property type="component" value="Unassembled WGS sequence"/>
</dbReference>
<keyword evidence="1" id="KW-0732">Signal</keyword>
<feature type="domain" description="Bulb-type lectin" evidence="3">
    <location>
        <begin position="11"/>
        <end position="54"/>
    </location>
</feature>
<sequence>MKRQRVGDGVFGENKPSGLVLWESFNHSLDSFLPGMKMGLNNRTGERINLTSWKSDSDPSPGSFMVLVDPQELAQIFIVNDSAKYIRTGQWNGKRFIGVPNMISDYRSGFNLMADNQ</sequence>
<dbReference type="PANTHER" id="PTHR32444:SF66">
    <property type="entry name" value="NON-SPECIFIC SERINE_THREONINE PROTEIN KINASE"/>
    <property type="match status" value="1"/>
</dbReference>
<organism evidence="4 5">
    <name type="scientific">Forsythia ovata</name>
    <dbReference type="NCBI Taxonomy" id="205694"/>
    <lineage>
        <taxon>Eukaryota</taxon>
        <taxon>Viridiplantae</taxon>
        <taxon>Streptophyta</taxon>
        <taxon>Embryophyta</taxon>
        <taxon>Tracheophyta</taxon>
        <taxon>Spermatophyta</taxon>
        <taxon>Magnoliopsida</taxon>
        <taxon>eudicotyledons</taxon>
        <taxon>Gunneridae</taxon>
        <taxon>Pentapetalae</taxon>
        <taxon>asterids</taxon>
        <taxon>lamiids</taxon>
        <taxon>Lamiales</taxon>
        <taxon>Oleaceae</taxon>
        <taxon>Forsythieae</taxon>
        <taxon>Forsythia</taxon>
    </lineage>
</organism>
<dbReference type="EMBL" id="JBFOLJ010000011">
    <property type="protein sequence ID" value="KAL2496890.1"/>
    <property type="molecule type" value="Genomic_DNA"/>
</dbReference>
<protein>
    <submittedName>
        <fullName evidence="4">S-locus lectin protein kinase family protein</fullName>
    </submittedName>
</protein>
<dbReference type="InterPro" id="IPR036426">
    <property type="entry name" value="Bulb-type_lectin_dom_sf"/>
</dbReference>
<name>A0ABD1S8B4_9LAMI</name>
<keyword evidence="4" id="KW-0808">Transferase</keyword>
<dbReference type="AlphaFoldDB" id="A0ABD1S8B4"/>
<evidence type="ECO:0000313" key="5">
    <source>
        <dbReference type="Proteomes" id="UP001604277"/>
    </source>
</evidence>
<dbReference type="SUPFAM" id="SSF51110">
    <property type="entry name" value="alpha-D-mannose-specific plant lectins"/>
    <property type="match status" value="2"/>
</dbReference>
<gene>
    <name evidence="4" type="ORF">Fot_40647</name>
</gene>
<proteinExistence type="predicted"/>
<keyword evidence="2" id="KW-0325">Glycoprotein</keyword>
<dbReference type="PANTHER" id="PTHR32444">
    <property type="entry name" value="BULB-TYPE LECTIN DOMAIN-CONTAINING PROTEIN"/>
    <property type="match status" value="1"/>
</dbReference>
<keyword evidence="5" id="KW-1185">Reference proteome</keyword>
<accession>A0ABD1S8B4</accession>
<dbReference type="Pfam" id="PF01453">
    <property type="entry name" value="B_lectin"/>
    <property type="match status" value="1"/>
</dbReference>
<dbReference type="GO" id="GO:0016301">
    <property type="term" value="F:kinase activity"/>
    <property type="evidence" value="ECO:0007669"/>
    <property type="project" value="UniProtKB-KW"/>
</dbReference>